<name>A0A5B8UGD8_9BACT</name>
<dbReference type="Gene3D" id="1.20.120.450">
    <property type="entry name" value="dinb family like domain"/>
    <property type="match status" value="1"/>
</dbReference>
<organism evidence="1 2">
    <name type="scientific">Flavisolibacter ginsenosidimutans</name>
    <dbReference type="NCBI Taxonomy" id="661481"/>
    <lineage>
        <taxon>Bacteria</taxon>
        <taxon>Pseudomonadati</taxon>
        <taxon>Bacteroidota</taxon>
        <taxon>Chitinophagia</taxon>
        <taxon>Chitinophagales</taxon>
        <taxon>Chitinophagaceae</taxon>
        <taxon>Flavisolibacter</taxon>
    </lineage>
</organism>
<accession>A0A5B8UGD8</accession>
<reference evidence="1 2" key="1">
    <citation type="journal article" date="2015" name="Int. J. Syst. Evol. Microbiol.">
        <title>Flavisolibacter ginsenosidimutans sp. nov., with ginsenoside-converting activity isolated from soil used for cultivating ginseng.</title>
        <authorList>
            <person name="Zhao Y."/>
            <person name="Liu Q."/>
            <person name="Kang M.S."/>
            <person name="Jin F."/>
            <person name="Yu H."/>
            <person name="Im W.T."/>
        </authorList>
    </citation>
    <scope>NUCLEOTIDE SEQUENCE [LARGE SCALE GENOMIC DNA]</scope>
    <source>
        <strain evidence="1 2">Gsoil 636</strain>
    </source>
</reference>
<dbReference type="InterPro" id="IPR011466">
    <property type="entry name" value="DUF1572"/>
</dbReference>
<dbReference type="SUPFAM" id="SSF109854">
    <property type="entry name" value="DinB/YfiT-like putative metalloenzymes"/>
    <property type="match status" value="1"/>
</dbReference>
<dbReference type="Proteomes" id="UP000321204">
    <property type="component" value="Chromosome"/>
</dbReference>
<dbReference type="RefSeq" id="WP_146784504.1">
    <property type="nucleotide sequence ID" value="NZ_BAABIO010000002.1"/>
</dbReference>
<dbReference type="EMBL" id="CP042433">
    <property type="protein sequence ID" value="QEC55563.1"/>
    <property type="molecule type" value="Genomic_DNA"/>
</dbReference>
<protein>
    <submittedName>
        <fullName evidence="1">DUF1572 domain-containing protein</fullName>
    </submittedName>
</protein>
<dbReference type="AlphaFoldDB" id="A0A5B8UGD8"/>
<evidence type="ECO:0000313" key="1">
    <source>
        <dbReference type="EMBL" id="QEC55563.1"/>
    </source>
</evidence>
<gene>
    <name evidence="1" type="ORF">FSB75_06500</name>
</gene>
<dbReference type="Pfam" id="PF07609">
    <property type="entry name" value="DUF1572"/>
    <property type="match status" value="1"/>
</dbReference>
<dbReference type="InterPro" id="IPR034660">
    <property type="entry name" value="DinB/YfiT-like"/>
</dbReference>
<proteinExistence type="predicted"/>
<dbReference type="OrthoDB" id="68731at2"/>
<sequence>MNLATEFLSSAIKRFKEYKSLGDKTFAQLNDEEMLRQPNEASNNIAVIIQHLHGNMLSRWTNFLTEDGEKSWRQRDAEFETQQLSKEQLLALWEEGWRIVLDALQSLQEEDLVKTITIRSQPLLVVDAINRQLAHYSSHVGQIVYLGRWMKNNEWQSLSIPKGESASYNKSLKS</sequence>
<keyword evidence="2" id="KW-1185">Reference proteome</keyword>
<dbReference type="KEGG" id="fgg:FSB75_06500"/>
<evidence type="ECO:0000313" key="2">
    <source>
        <dbReference type="Proteomes" id="UP000321204"/>
    </source>
</evidence>